<dbReference type="Proteomes" id="UP000244929">
    <property type="component" value="Chromosome"/>
</dbReference>
<protein>
    <submittedName>
        <fullName evidence="10">Uncharacterized protein</fullName>
    </submittedName>
</protein>
<dbReference type="InterPro" id="IPR016032">
    <property type="entry name" value="Sig_transdc_resp-reg_C-effctor"/>
</dbReference>
<dbReference type="AlphaFoldDB" id="A0A2S1QWN7"/>
<feature type="chain" id="PRO_5015527483" evidence="9">
    <location>
        <begin position="29"/>
        <end position="555"/>
    </location>
</feature>
<dbReference type="Gene3D" id="1.25.40.10">
    <property type="entry name" value="Tetratricopeptide repeat domain"/>
    <property type="match status" value="2"/>
</dbReference>
<sequence length="555" mass="63788">MITHKKHTRSKAAFMALLCLFFCVPAMANTIAHCDELIKKGIDAMWNKDHVKSLELLTEARNLAEKNHWYKQQFLATNNIGANYYTILEYGEALHYYLESYNIAVKELDPKHEMVVLNNIAILYSKEKKYDKAREYFKKAYDIARENKDNFKIGMYAMNLGNLANEMNNPKEARAYILESFPYLKADPQMHMLAQVGLADNDLLQGNPRQAREKAINLYNTAPNLNFNETGSSLLLIVTKSYLREGNYPKAIESGQKLLDTKPNLDSRKTAFDLLAQAYTKNGNYTEALKYKDSVVSAIEELEETKNKILLNSNEARFRIQDYKNQLAINEEKSAAERNLFYYIIAVIIAVVTIIILVLRSVSVKLRQKKLIAEQNERVIALELEKEKNDNLLLEKQIREKETQALLEQEKLKNEIEARNRKLSAKALYLSGRNGLIEEVIASLSQIPALSGNKSLSGHIKTLKDHLKTDHEWDSFITHFEEVNHGFLNRLKNLHPSLTANDIRFISYIYMNLSTKEISSMLNITAEACRKRKERIAAKMELPEDVSLYDYLSAI</sequence>
<comment type="subcellular location">
    <subcellularLocation>
        <location evidence="1">Cytoplasm</location>
    </subcellularLocation>
</comment>
<keyword evidence="8" id="KW-0472">Membrane</keyword>
<dbReference type="SUPFAM" id="SSF46894">
    <property type="entry name" value="C-terminal effector domain of the bipartite response regulators"/>
    <property type="match status" value="1"/>
</dbReference>
<evidence type="ECO:0000313" key="10">
    <source>
        <dbReference type="EMBL" id="AWH84641.1"/>
    </source>
</evidence>
<dbReference type="Pfam" id="PF13424">
    <property type="entry name" value="TPR_12"/>
    <property type="match status" value="1"/>
</dbReference>
<keyword evidence="11" id="KW-1185">Reference proteome</keyword>
<keyword evidence="3" id="KW-0677">Repeat</keyword>
<dbReference type="PROSITE" id="PS50005">
    <property type="entry name" value="TPR"/>
    <property type="match status" value="2"/>
</dbReference>
<dbReference type="PANTHER" id="PTHR46630:SF1">
    <property type="entry name" value="TETRATRICOPEPTIDE REPEAT PROTEIN 29"/>
    <property type="match status" value="1"/>
</dbReference>
<keyword evidence="9" id="KW-0732">Signal</keyword>
<evidence type="ECO:0000256" key="6">
    <source>
        <dbReference type="PROSITE-ProRule" id="PRU00339"/>
    </source>
</evidence>
<dbReference type="InterPro" id="IPR011990">
    <property type="entry name" value="TPR-like_helical_dom_sf"/>
</dbReference>
<dbReference type="InterPro" id="IPR019734">
    <property type="entry name" value="TPR_rpt"/>
</dbReference>
<organism evidence="10 11">
    <name type="scientific">Flavobacterium album</name>
    <dbReference type="NCBI Taxonomy" id="2175091"/>
    <lineage>
        <taxon>Bacteria</taxon>
        <taxon>Pseudomonadati</taxon>
        <taxon>Bacteroidota</taxon>
        <taxon>Flavobacteriia</taxon>
        <taxon>Flavobacteriales</taxon>
        <taxon>Flavobacteriaceae</taxon>
        <taxon>Flavobacterium</taxon>
    </lineage>
</organism>
<comment type="similarity">
    <text evidence="5">Belongs to the Rap family.</text>
</comment>
<evidence type="ECO:0000313" key="11">
    <source>
        <dbReference type="Proteomes" id="UP000244929"/>
    </source>
</evidence>
<accession>A0A2S1QWN7</accession>
<dbReference type="GO" id="GO:0006355">
    <property type="term" value="P:regulation of DNA-templated transcription"/>
    <property type="evidence" value="ECO:0007669"/>
    <property type="project" value="InterPro"/>
</dbReference>
<keyword evidence="8" id="KW-0812">Transmembrane</keyword>
<evidence type="ECO:0000256" key="3">
    <source>
        <dbReference type="ARBA" id="ARBA00022737"/>
    </source>
</evidence>
<gene>
    <name evidence="10" type="ORF">HYN59_05685</name>
</gene>
<dbReference type="EMBL" id="CP029186">
    <property type="protein sequence ID" value="AWH84641.1"/>
    <property type="molecule type" value="Genomic_DNA"/>
</dbReference>
<evidence type="ECO:0000256" key="9">
    <source>
        <dbReference type="SAM" id="SignalP"/>
    </source>
</evidence>
<dbReference type="InterPro" id="IPR051476">
    <property type="entry name" value="Bac_ResReg_Asp_Phosphatase"/>
</dbReference>
<feature type="transmembrane region" description="Helical" evidence="8">
    <location>
        <begin position="340"/>
        <end position="359"/>
    </location>
</feature>
<evidence type="ECO:0000256" key="5">
    <source>
        <dbReference type="ARBA" id="ARBA00038253"/>
    </source>
</evidence>
<feature type="repeat" description="TPR" evidence="6">
    <location>
        <begin position="232"/>
        <end position="265"/>
    </location>
</feature>
<dbReference type="GO" id="GO:0003677">
    <property type="term" value="F:DNA binding"/>
    <property type="evidence" value="ECO:0007669"/>
    <property type="project" value="InterPro"/>
</dbReference>
<dbReference type="KEGG" id="falb:HYN59_05685"/>
<evidence type="ECO:0000256" key="7">
    <source>
        <dbReference type="SAM" id="Coils"/>
    </source>
</evidence>
<dbReference type="SUPFAM" id="SSF48452">
    <property type="entry name" value="TPR-like"/>
    <property type="match status" value="2"/>
</dbReference>
<evidence type="ECO:0000256" key="1">
    <source>
        <dbReference type="ARBA" id="ARBA00004496"/>
    </source>
</evidence>
<name>A0A2S1QWN7_9FLAO</name>
<evidence type="ECO:0000256" key="8">
    <source>
        <dbReference type="SAM" id="Phobius"/>
    </source>
</evidence>
<feature type="signal peptide" evidence="9">
    <location>
        <begin position="1"/>
        <end position="28"/>
    </location>
</feature>
<dbReference type="PANTHER" id="PTHR46630">
    <property type="entry name" value="TETRATRICOPEPTIDE REPEAT PROTEIN 29"/>
    <property type="match status" value="1"/>
</dbReference>
<keyword evidence="8" id="KW-1133">Transmembrane helix</keyword>
<proteinExistence type="inferred from homology"/>
<dbReference type="SMART" id="SM00028">
    <property type="entry name" value="TPR"/>
    <property type="match status" value="6"/>
</dbReference>
<feature type="repeat" description="TPR" evidence="6">
    <location>
        <begin position="114"/>
        <end position="147"/>
    </location>
</feature>
<keyword evidence="7" id="KW-0175">Coiled coil</keyword>
<evidence type="ECO:0000256" key="2">
    <source>
        <dbReference type="ARBA" id="ARBA00022490"/>
    </source>
</evidence>
<keyword evidence="2" id="KW-0963">Cytoplasm</keyword>
<dbReference type="GO" id="GO:0005737">
    <property type="term" value="C:cytoplasm"/>
    <property type="evidence" value="ECO:0007669"/>
    <property type="project" value="UniProtKB-SubCell"/>
</dbReference>
<reference evidence="10 11" key="1">
    <citation type="submission" date="2018-04" db="EMBL/GenBank/DDBJ databases">
        <title>Genome sequencing of Flavobacterium sp. HYN0059.</title>
        <authorList>
            <person name="Yi H."/>
            <person name="Baek C."/>
        </authorList>
    </citation>
    <scope>NUCLEOTIDE SEQUENCE [LARGE SCALE GENOMIC DNA]</scope>
    <source>
        <strain evidence="10 11">HYN0059</strain>
    </source>
</reference>
<feature type="coiled-coil region" evidence="7">
    <location>
        <begin position="384"/>
        <end position="426"/>
    </location>
</feature>
<keyword evidence="4 6" id="KW-0802">TPR repeat</keyword>
<evidence type="ECO:0000256" key="4">
    <source>
        <dbReference type="ARBA" id="ARBA00022803"/>
    </source>
</evidence>